<sequence>GTILKVTVKGTIDVSGAIDDANAAVITDVGSSLDTIGGKVDDSTTEMVLADSEV</sequence>
<evidence type="ECO:0000313" key="2">
    <source>
        <dbReference type="Proteomes" id="UP000824469"/>
    </source>
</evidence>
<feature type="non-terminal residue" evidence="1">
    <location>
        <position position="1"/>
    </location>
</feature>
<proteinExistence type="predicted"/>
<organism evidence="1 2">
    <name type="scientific">Taxus chinensis</name>
    <name type="common">Chinese yew</name>
    <name type="synonym">Taxus wallichiana var. chinensis</name>
    <dbReference type="NCBI Taxonomy" id="29808"/>
    <lineage>
        <taxon>Eukaryota</taxon>
        <taxon>Viridiplantae</taxon>
        <taxon>Streptophyta</taxon>
        <taxon>Embryophyta</taxon>
        <taxon>Tracheophyta</taxon>
        <taxon>Spermatophyta</taxon>
        <taxon>Pinopsida</taxon>
        <taxon>Pinidae</taxon>
        <taxon>Conifers II</taxon>
        <taxon>Cupressales</taxon>
        <taxon>Taxaceae</taxon>
        <taxon>Taxus</taxon>
    </lineage>
</organism>
<keyword evidence="2" id="KW-1185">Reference proteome</keyword>
<evidence type="ECO:0000313" key="1">
    <source>
        <dbReference type="EMBL" id="KAH9328252.1"/>
    </source>
</evidence>
<dbReference type="EMBL" id="JAHRHJ020000001">
    <property type="protein sequence ID" value="KAH9328252.1"/>
    <property type="molecule type" value="Genomic_DNA"/>
</dbReference>
<dbReference type="AlphaFoldDB" id="A0AA38LP03"/>
<reference evidence="1 2" key="1">
    <citation type="journal article" date="2021" name="Nat. Plants">
        <title>The Taxus genome provides insights into paclitaxel biosynthesis.</title>
        <authorList>
            <person name="Xiong X."/>
            <person name="Gou J."/>
            <person name="Liao Q."/>
            <person name="Li Y."/>
            <person name="Zhou Q."/>
            <person name="Bi G."/>
            <person name="Li C."/>
            <person name="Du R."/>
            <person name="Wang X."/>
            <person name="Sun T."/>
            <person name="Guo L."/>
            <person name="Liang H."/>
            <person name="Lu P."/>
            <person name="Wu Y."/>
            <person name="Zhang Z."/>
            <person name="Ro D.K."/>
            <person name="Shang Y."/>
            <person name="Huang S."/>
            <person name="Yan J."/>
        </authorList>
    </citation>
    <scope>NUCLEOTIDE SEQUENCE [LARGE SCALE GENOMIC DNA]</scope>
    <source>
        <strain evidence="1">Ta-2019</strain>
    </source>
</reference>
<comment type="caution">
    <text evidence="1">The sequence shown here is derived from an EMBL/GenBank/DDBJ whole genome shotgun (WGS) entry which is preliminary data.</text>
</comment>
<dbReference type="Proteomes" id="UP000824469">
    <property type="component" value="Unassembled WGS sequence"/>
</dbReference>
<feature type="non-terminal residue" evidence="1">
    <location>
        <position position="54"/>
    </location>
</feature>
<gene>
    <name evidence="1" type="ORF">KI387_000360</name>
</gene>
<accession>A0AA38LP03</accession>
<name>A0AA38LP03_TAXCH</name>
<protein>
    <submittedName>
        <fullName evidence="1">Uncharacterized protein</fullName>
    </submittedName>
</protein>